<proteinExistence type="predicted"/>
<keyword evidence="1" id="KW-1133">Transmembrane helix</keyword>
<reference evidence="2 3" key="1">
    <citation type="submission" date="2017-05" db="EMBL/GenBank/DDBJ databases">
        <title>Complete and WGS of Bordetella genogroups.</title>
        <authorList>
            <person name="Spilker T."/>
            <person name="LiPuma J."/>
        </authorList>
    </citation>
    <scope>NUCLEOTIDE SEQUENCE [LARGE SCALE GENOMIC DNA]</scope>
    <source>
        <strain evidence="2 3">AU7206</strain>
    </source>
</reference>
<sequence>MQNIQPTSVGSMPPAGVAASDVAVSWGAIFAGAVIAIATSAMLVTGGTGLGFLSMSPWQDEGASGEALAIGTVIWLLFSQIVAYGLGGYVAGRLRAKWHDAPGHEVHFRDTAHGFAVWALSALVAMTLLGSTVASVVSGTAKMGAQLAGAGAGAMTAAVGGAAAGGAASGDGMPSVDYFTDALLRPDTPSPATGQGDVRQEVSRILTRSATQGELTEADRNYLVKLISQRTGVDEATAQQRIKQIADEVRKTVDETTQKAREAADTARKAAAAFALWAFASLLVGAFVSIFAAAMGGRARERSF</sequence>
<evidence type="ECO:0000256" key="1">
    <source>
        <dbReference type="SAM" id="Phobius"/>
    </source>
</evidence>
<protein>
    <recommendedName>
        <fullName evidence="4">Mll5186 protein</fullName>
    </recommendedName>
</protein>
<dbReference type="KEGG" id="bgm:CAL15_21075"/>
<dbReference type="AlphaFoldDB" id="A0A1W6ZGV8"/>
<evidence type="ECO:0008006" key="4">
    <source>
        <dbReference type="Google" id="ProtNLM"/>
    </source>
</evidence>
<feature type="transmembrane region" description="Helical" evidence="1">
    <location>
        <begin position="29"/>
        <end position="55"/>
    </location>
</feature>
<keyword evidence="1" id="KW-0472">Membrane</keyword>
<dbReference type="RefSeq" id="WP_232468053.1">
    <property type="nucleotide sequence ID" value="NZ_CP021111.1"/>
</dbReference>
<dbReference type="Proteomes" id="UP000194161">
    <property type="component" value="Chromosome"/>
</dbReference>
<dbReference type="STRING" id="463040.CAL15_21075"/>
<dbReference type="EMBL" id="CP021111">
    <property type="protein sequence ID" value="ARP96638.1"/>
    <property type="molecule type" value="Genomic_DNA"/>
</dbReference>
<feature type="transmembrane region" description="Helical" evidence="1">
    <location>
        <begin position="112"/>
        <end position="137"/>
    </location>
</feature>
<feature type="transmembrane region" description="Helical" evidence="1">
    <location>
        <begin position="67"/>
        <end position="92"/>
    </location>
</feature>
<feature type="transmembrane region" description="Helical" evidence="1">
    <location>
        <begin position="271"/>
        <end position="294"/>
    </location>
</feature>
<keyword evidence="3" id="KW-1185">Reference proteome</keyword>
<keyword evidence="1" id="KW-0812">Transmembrane</keyword>
<name>A0A1W6ZGV8_9BORD</name>
<evidence type="ECO:0000313" key="2">
    <source>
        <dbReference type="EMBL" id="ARP96638.1"/>
    </source>
</evidence>
<accession>A0A1W6ZGV8</accession>
<organism evidence="2 3">
    <name type="scientific">Bordetella genomosp. 13</name>
    <dbReference type="NCBI Taxonomy" id="463040"/>
    <lineage>
        <taxon>Bacteria</taxon>
        <taxon>Pseudomonadati</taxon>
        <taxon>Pseudomonadota</taxon>
        <taxon>Betaproteobacteria</taxon>
        <taxon>Burkholderiales</taxon>
        <taxon>Alcaligenaceae</taxon>
        <taxon>Bordetella</taxon>
    </lineage>
</organism>
<gene>
    <name evidence="2" type="ORF">CAL15_21075</name>
</gene>
<evidence type="ECO:0000313" key="3">
    <source>
        <dbReference type="Proteomes" id="UP000194161"/>
    </source>
</evidence>